<dbReference type="RefSeq" id="WP_158028571.1">
    <property type="nucleotide sequence ID" value="NZ_BMHG01000001.1"/>
</dbReference>
<feature type="transmembrane region" description="Helical" evidence="1">
    <location>
        <begin position="46"/>
        <end position="65"/>
    </location>
</feature>
<evidence type="ECO:0000313" key="2">
    <source>
        <dbReference type="EMBL" id="KAB1649987.1"/>
    </source>
</evidence>
<feature type="transmembrane region" description="Helical" evidence="1">
    <location>
        <begin position="145"/>
        <end position="162"/>
    </location>
</feature>
<dbReference type="Proteomes" id="UP000431744">
    <property type="component" value="Unassembled WGS sequence"/>
</dbReference>
<reference evidence="2 3" key="1">
    <citation type="submission" date="2019-09" db="EMBL/GenBank/DDBJ databases">
        <title>Phylogeny of genus Pseudoclavibacter and closely related genus.</title>
        <authorList>
            <person name="Li Y."/>
        </authorList>
    </citation>
    <scope>NUCLEOTIDE SEQUENCE [LARGE SCALE GENOMIC DNA]</scope>
    <source>
        <strain evidence="2 3">EGI 60007</strain>
    </source>
</reference>
<feature type="transmembrane region" description="Helical" evidence="1">
    <location>
        <begin position="12"/>
        <end position="34"/>
    </location>
</feature>
<name>A0A6H9WST3_9MICO</name>
<accession>A0A6H9WST3</accession>
<dbReference type="OrthoDB" id="3294220at2"/>
<organism evidence="2 3">
    <name type="scientific">Pseudoclavibacter endophyticus</name>
    <dbReference type="NCBI Taxonomy" id="1778590"/>
    <lineage>
        <taxon>Bacteria</taxon>
        <taxon>Bacillati</taxon>
        <taxon>Actinomycetota</taxon>
        <taxon>Actinomycetes</taxon>
        <taxon>Micrococcales</taxon>
        <taxon>Microbacteriaceae</taxon>
        <taxon>Pseudoclavibacter</taxon>
    </lineage>
</organism>
<sequence>MRALRSELSKLLSLPFTWIAVATGLIMPIGITAITRATGDPRADSSFSEFGLGVAGVIVLGVVIISSEYTTEGEESASSRQITTTLTVTGSRLKAMIAKALALIIATVALWIPGMAGVQTVMMFSGDPRAFAFDAQTLGQVLGTLVYWVLTALLAFALTMIVRNGIIPMAVLVANSSAVAVTYLLARGLAPANYLPDLAGLRMFTTIDTNVEIAPLAGGVIMAAWVAGLLVVAGIVFTRRDA</sequence>
<keyword evidence="1" id="KW-0472">Membrane</keyword>
<protein>
    <submittedName>
        <fullName evidence="2">ABC transporter permease</fullName>
    </submittedName>
</protein>
<keyword evidence="1" id="KW-1133">Transmembrane helix</keyword>
<feature type="transmembrane region" description="Helical" evidence="1">
    <location>
        <begin position="100"/>
        <end position="125"/>
    </location>
</feature>
<comment type="caution">
    <text evidence="2">The sequence shown here is derived from an EMBL/GenBank/DDBJ whole genome shotgun (WGS) entry which is preliminary data.</text>
</comment>
<keyword evidence="1" id="KW-0812">Transmembrane</keyword>
<dbReference type="EMBL" id="WBJY01000001">
    <property type="protein sequence ID" value="KAB1649987.1"/>
    <property type="molecule type" value="Genomic_DNA"/>
</dbReference>
<evidence type="ECO:0000256" key="1">
    <source>
        <dbReference type="SAM" id="Phobius"/>
    </source>
</evidence>
<keyword evidence="3" id="KW-1185">Reference proteome</keyword>
<feature type="transmembrane region" description="Helical" evidence="1">
    <location>
        <begin position="213"/>
        <end position="237"/>
    </location>
</feature>
<proteinExistence type="predicted"/>
<evidence type="ECO:0000313" key="3">
    <source>
        <dbReference type="Proteomes" id="UP000431744"/>
    </source>
</evidence>
<gene>
    <name evidence="2" type="ORF">F8O04_07160</name>
</gene>
<dbReference type="AlphaFoldDB" id="A0A6H9WST3"/>
<feature type="transmembrane region" description="Helical" evidence="1">
    <location>
        <begin position="169"/>
        <end position="186"/>
    </location>
</feature>